<dbReference type="SUPFAM" id="SSF53067">
    <property type="entry name" value="Actin-like ATPase domain"/>
    <property type="match status" value="1"/>
</dbReference>
<comment type="caution">
    <text evidence="2">The sequence shown here is derived from an EMBL/GenBank/DDBJ whole genome shotgun (WGS) entry which is preliminary data.</text>
</comment>
<dbReference type="Gene3D" id="1.10.10.10">
    <property type="entry name" value="Winged helix-like DNA-binding domain superfamily/Winged helix DNA-binding domain"/>
    <property type="match status" value="1"/>
</dbReference>
<organism evidence="2 3">
    <name type="scientific">Aeromicrobium phragmitis</name>
    <dbReference type="NCBI Taxonomy" id="2478914"/>
    <lineage>
        <taxon>Bacteria</taxon>
        <taxon>Bacillati</taxon>
        <taxon>Actinomycetota</taxon>
        <taxon>Actinomycetes</taxon>
        <taxon>Propionibacteriales</taxon>
        <taxon>Nocardioidaceae</taxon>
        <taxon>Aeromicrobium</taxon>
    </lineage>
</organism>
<keyword evidence="3" id="KW-1185">Reference proteome</keyword>
<evidence type="ECO:0000313" key="3">
    <source>
        <dbReference type="Proteomes" id="UP000282515"/>
    </source>
</evidence>
<dbReference type="EMBL" id="RDBF01000011">
    <property type="protein sequence ID" value="RLV55050.1"/>
    <property type="molecule type" value="Genomic_DNA"/>
</dbReference>
<dbReference type="PANTHER" id="PTHR18964">
    <property type="entry name" value="ROK (REPRESSOR, ORF, KINASE) FAMILY"/>
    <property type="match status" value="1"/>
</dbReference>
<dbReference type="InterPro" id="IPR036388">
    <property type="entry name" value="WH-like_DNA-bd_sf"/>
</dbReference>
<dbReference type="OrthoDB" id="3225083at2"/>
<gene>
    <name evidence="2" type="ORF">D9V41_13215</name>
</gene>
<comment type="similarity">
    <text evidence="1">Belongs to the ROK (NagC/XylR) family.</text>
</comment>
<reference evidence="2 3" key="1">
    <citation type="submission" date="2018-10" db="EMBL/GenBank/DDBJ databases">
        <title>Aeromicrobium sp. 9W16Y-2 whole genome shotgun sequence.</title>
        <authorList>
            <person name="Li F."/>
        </authorList>
    </citation>
    <scope>NUCLEOTIDE SEQUENCE [LARGE SCALE GENOMIC DNA]</scope>
    <source>
        <strain evidence="2 3">9W16Y-2</strain>
    </source>
</reference>
<name>A0A3L8PIP9_9ACTN</name>
<dbReference type="Gene3D" id="3.30.420.40">
    <property type="match status" value="2"/>
</dbReference>
<dbReference type="PANTHER" id="PTHR18964:SF173">
    <property type="entry name" value="GLUCOKINASE"/>
    <property type="match status" value="1"/>
</dbReference>
<evidence type="ECO:0000313" key="2">
    <source>
        <dbReference type="EMBL" id="RLV55050.1"/>
    </source>
</evidence>
<dbReference type="Proteomes" id="UP000282515">
    <property type="component" value="Unassembled WGS sequence"/>
</dbReference>
<dbReference type="InterPro" id="IPR049874">
    <property type="entry name" value="ROK_cs"/>
</dbReference>
<dbReference type="AlphaFoldDB" id="A0A3L8PIP9"/>
<dbReference type="InterPro" id="IPR043129">
    <property type="entry name" value="ATPase_NBD"/>
</dbReference>
<sequence length="357" mass="37280">MARPTADVRAEIARSTFLAAATVSNIVNELVAGGVVDTVAGVGRRGAIVRVARSAGVVAGIDFGHAHVRVCFADFGGTILGSERAPLDIDRDYRDGLKLALSMLNRLVEQLHDTVSLRALGVGLPAPISADGVINSQLDPARLNRRRHEHAVSERFGVPAQVDNDGNLHALAEYAQGAGLGVRRMAYLKISSGIGAGLVLDGRIFRGRIGAAGQLGHLTIDEDGPLCRCGSRGCLESYVGGTSLTQQFSSFESGLTVREFVDRAVEGDLGARRLIEDAGRHLDRAAAALAQIFPPELIVVGGDMAKAGDVLLAGVRDGLRRHALEPNAVCTEVARATVGARAPAVGAVRAALEAVTI</sequence>
<proteinExistence type="inferred from homology"/>
<evidence type="ECO:0000256" key="1">
    <source>
        <dbReference type="ARBA" id="ARBA00006479"/>
    </source>
</evidence>
<accession>A0A3L8PIP9</accession>
<dbReference type="InterPro" id="IPR000600">
    <property type="entry name" value="ROK"/>
</dbReference>
<protein>
    <submittedName>
        <fullName evidence="2">ROK family transcriptional regulator</fullName>
    </submittedName>
</protein>
<dbReference type="PROSITE" id="PS01125">
    <property type="entry name" value="ROK"/>
    <property type="match status" value="1"/>
</dbReference>
<dbReference type="Pfam" id="PF00480">
    <property type="entry name" value="ROK"/>
    <property type="match status" value="1"/>
</dbReference>